<keyword evidence="3" id="KW-0328">Glycosyltransferase</keyword>
<dbReference type="GO" id="GO:0003676">
    <property type="term" value="F:nucleic acid binding"/>
    <property type="evidence" value="ECO:0007669"/>
    <property type="project" value="InterPro"/>
</dbReference>
<dbReference type="SMART" id="SM00341">
    <property type="entry name" value="HRDC"/>
    <property type="match status" value="1"/>
</dbReference>
<dbReference type="Gene3D" id="3.30.420.10">
    <property type="entry name" value="Ribonuclease H-like superfamily/Ribonuclease H"/>
    <property type="match status" value="1"/>
</dbReference>
<keyword evidence="4" id="KW-0808">Transferase</keyword>
<feature type="compositionally biased region" description="Basic residues" evidence="11">
    <location>
        <begin position="390"/>
        <end position="402"/>
    </location>
</feature>
<feature type="transmembrane region" description="Helical" evidence="12">
    <location>
        <begin position="590"/>
        <end position="617"/>
    </location>
</feature>
<dbReference type="CDD" id="cd06147">
    <property type="entry name" value="Rrp6p_like_exo"/>
    <property type="match status" value="1"/>
</dbReference>
<dbReference type="GO" id="GO:0000166">
    <property type="term" value="F:nucleotide binding"/>
    <property type="evidence" value="ECO:0007669"/>
    <property type="project" value="InterPro"/>
</dbReference>
<proteinExistence type="inferred from homology"/>
<evidence type="ECO:0000256" key="12">
    <source>
        <dbReference type="SAM" id="Phobius"/>
    </source>
</evidence>
<dbReference type="SUPFAM" id="SSF47819">
    <property type="entry name" value="HRDC-like"/>
    <property type="match status" value="1"/>
</dbReference>
<dbReference type="InterPro" id="IPR010997">
    <property type="entry name" value="HRDC-like_sf"/>
</dbReference>
<evidence type="ECO:0000256" key="4">
    <source>
        <dbReference type="ARBA" id="ARBA00022679"/>
    </source>
</evidence>
<dbReference type="GO" id="GO:0006364">
    <property type="term" value="P:rRNA processing"/>
    <property type="evidence" value="ECO:0007669"/>
    <property type="project" value="UniProtKB-KW"/>
</dbReference>
<dbReference type="InterPro" id="IPR044876">
    <property type="entry name" value="HRDC_dom_sf"/>
</dbReference>
<dbReference type="InterPro" id="IPR012337">
    <property type="entry name" value="RNaseH-like_sf"/>
</dbReference>
<dbReference type="Pfam" id="PF10245">
    <property type="entry name" value="MRP-S22"/>
    <property type="match status" value="1"/>
</dbReference>
<evidence type="ECO:0000256" key="3">
    <source>
        <dbReference type="ARBA" id="ARBA00022676"/>
    </source>
</evidence>
<dbReference type="InterPro" id="IPR036397">
    <property type="entry name" value="RNaseH_sf"/>
</dbReference>
<feature type="compositionally biased region" description="Basic and acidic residues" evidence="11">
    <location>
        <begin position="369"/>
        <end position="389"/>
    </location>
</feature>
<dbReference type="Pfam" id="PF01612">
    <property type="entry name" value="DNA_pol_A_exo1"/>
    <property type="match status" value="1"/>
</dbReference>
<feature type="transmembrane region" description="Helical" evidence="12">
    <location>
        <begin position="629"/>
        <end position="652"/>
    </location>
</feature>
<evidence type="ECO:0000256" key="5">
    <source>
        <dbReference type="ARBA" id="ARBA00022692"/>
    </source>
</evidence>
<dbReference type="SUPFAM" id="SSF53098">
    <property type="entry name" value="Ribonuclease H-like"/>
    <property type="match status" value="1"/>
</dbReference>
<dbReference type="GO" id="GO:0000176">
    <property type="term" value="C:nuclear exosome (RNase complex)"/>
    <property type="evidence" value="ECO:0007669"/>
    <property type="project" value="InterPro"/>
</dbReference>
<keyword evidence="5 12" id="KW-0812">Transmembrane</keyword>
<organism evidence="14 15">
    <name type="scientific">Trichostrongylus colubriformis</name>
    <name type="common">Black scour worm</name>
    <dbReference type="NCBI Taxonomy" id="6319"/>
    <lineage>
        <taxon>Eukaryota</taxon>
        <taxon>Metazoa</taxon>
        <taxon>Ecdysozoa</taxon>
        <taxon>Nematoda</taxon>
        <taxon>Chromadorea</taxon>
        <taxon>Rhabditida</taxon>
        <taxon>Rhabditina</taxon>
        <taxon>Rhabditomorpha</taxon>
        <taxon>Strongyloidea</taxon>
        <taxon>Trichostrongylidae</taxon>
        <taxon>Trichostrongylus</taxon>
    </lineage>
</organism>
<dbReference type="Pfam" id="PF08066">
    <property type="entry name" value="PMC2NT"/>
    <property type="match status" value="1"/>
</dbReference>
<dbReference type="PANTHER" id="PTHR13071">
    <property type="entry name" value="MITOCHONDRIAL 28S RIBOSOMAL PROTEIN S22"/>
    <property type="match status" value="1"/>
</dbReference>
<dbReference type="GO" id="GO:0008408">
    <property type="term" value="F:3'-5' exonuclease activity"/>
    <property type="evidence" value="ECO:0007669"/>
    <property type="project" value="InterPro"/>
</dbReference>
<dbReference type="EMBL" id="WIXE01008858">
    <property type="protein sequence ID" value="KAK5978918.1"/>
    <property type="molecule type" value="Genomic_DNA"/>
</dbReference>
<evidence type="ECO:0000259" key="13">
    <source>
        <dbReference type="PROSITE" id="PS50967"/>
    </source>
</evidence>
<protein>
    <recommendedName>
        <fullName evidence="13">HRDC domain-containing protein</fullName>
    </recommendedName>
</protein>
<evidence type="ECO:0000313" key="14">
    <source>
        <dbReference type="EMBL" id="KAK5978918.1"/>
    </source>
</evidence>
<dbReference type="GO" id="GO:0016757">
    <property type="term" value="F:glycosyltransferase activity"/>
    <property type="evidence" value="ECO:0007669"/>
    <property type="project" value="UniProtKB-KW"/>
</dbReference>
<feature type="region of interest" description="Disordered" evidence="11">
    <location>
        <begin position="1557"/>
        <end position="1609"/>
    </location>
</feature>
<feature type="transmembrane region" description="Helical" evidence="12">
    <location>
        <begin position="514"/>
        <end position="535"/>
    </location>
</feature>
<feature type="compositionally biased region" description="Polar residues" evidence="11">
    <location>
        <begin position="340"/>
        <end position="350"/>
    </location>
</feature>
<dbReference type="InterPro" id="IPR002121">
    <property type="entry name" value="HRDC_dom"/>
</dbReference>
<dbReference type="InterPro" id="IPR002562">
    <property type="entry name" value="3'-5'_exonuclease_dom"/>
</dbReference>
<feature type="transmembrane region" description="Helical" evidence="12">
    <location>
        <begin position="788"/>
        <end position="808"/>
    </location>
</feature>
<evidence type="ECO:0000256" key="7">
    <source>
        <dbReference type="ARBA" id="ARBA00022835"/>
    </source>
</evidence>
<comment type="caution">
    <text evidence="14">The sequence shown here is derived from an EMBL/GenBank/DDBJ whole genome shotgun (WGS) entry which is preliminary data.</text>
</comment>
<dbReference type="Gene3D" id="1.10.150.80">
    <property type="entry name" value="HRDC domain"/>
    <property type="match status" value="1"/>
</dbReference>
<evidence type="ECO:0000256" key="9">
    <source>
        <dbReference type="ARBA" id="ARBA00023136"/>
    </source>
</evidence>
<evidence type="ECO:0000256" key="10">
    <source>
        <dbReference type="ARBA" id="ARBA00043957"/>
    </source>
</evidence>
<feature type="region of interest" description="Disordered" evidence="11">
    <location>
        <begin position="326"/>
        <end position="409"/>
    </location>
</feature>
<evidence type="ECO:0000313" key="15">
    <source>
        <dbReference type="Proteomes" id="UP001331761"/>
    </source>
</evidence>
<keyword evidence="9 12" id="KW-0472">Membrane</keyword>
<evidence type="ECO:0000256" key="8">
    <source>
        <dbReference type="ARBA" id="ARBA00022989"/>
    </source>
</evidence>
<feature type="region of interest" description="Disordered" evidence="11">
    <location>
        <begin position="1490"/>
        <end position="1522"/>
    </location>
</feature>
<keyword evidence="6" id="KW-0256">Endoplasmic reticulum</keyword>
<evidence type="ECO:0000256" key="6">
    <source>
        <dbReference type="ARBA" id="ARBA00022824"/>
    </source>
</evidence>
<dbReference type="PROSITE" id="PS50967">
    <property type="entry name" value="HRDC"/>
    <property type="match status" value="1"/>
</dbReference>
<accession>A0AAN8IPT9</accession>
<name>A0AAN8IPT9_TRICO</name>
<feature type="domain" description="HRDC" evidence="13">
    <location>
        <begin position="1451"/>
        <end position="1532"/>
    </location>
</feature>
<feature type="transmembrane region" description="Helical" evidence="12">
    <location>
        <begin position="762"/>
        <end position="781"/>
    </location>
</feature>
<dbReference type="InterPro" id="IPR005599">
    <property type="entry name" value="GPI_mannosylTrfase"/>
</dbReference>
<keyword evidence="8 12" id="KW-1133">Transmembrane helix</keyword>
<comment type="subcellular location">
    <subcellularLocation>
        <location evidence="1">Endoplasmic reticulum membrane</location>
        <topology evidence="1">Multi-pass membrane protein</topology>
    </subcellularLocation>
</comment>
<dbReference type="SMART" id="SM00474">
    <property type="entry name" value="35EXOc"/>
    <property type="match status" value="1"/>
</dbReference>
<dbReference type="InterPro" id="IPR049559">
    <property type="entry name" value="Rrp6p-like_exo"/>
</dbReference>
<evidence type="ECO:0000256" key="11">
    <source>
        <dbReference type="SAM" id="MobiDB-lite"/>
    </source>
</evidence>
<dbReference type="InterPro" id="IPR019374">
    <property type="entry name" value="Ribosomal_mS22"/>
</dbReference>
<keyword evidence="7" id="KW-0271">Exosome</keyword>
<evidence type="ECO:0000256" key="1">
    <source>
        <dbReference type="ARBA" id="ARBA00004477"/>
    </source>
</evidence>
<feature type="transmembrane region" description="Helical" evidence="12">
    <location>
        <begin position="690"/>
        <end position="714"/>
    </location>
</feature>
<gene>
    <name evidence="14" type="ORF">GCK32_004946</name>
</gene>
<dbReference type="Pfam" id="PF03901">
    <property type="entry name" value="Glyco_transf_22"/>
    <property type="match status" value="1"/>
</dbReference>
<keyword evidence="15" id="KW-1185">Reference proteome</keyword>
<sequence length="1666" mass="192382">MYKVVRRILRLSTLQIERYRSASAWINRARTDAESGKAVDAEKLFINPEVQRLLTELTGMDLEKKVFKTRRLAIQQRSHYALMTEERLEQTMDKMREEAQRFLSLVPLKEPRSQEDPEIEGFDNSKFVFTDITFDATDQDRTVVVREVDGTLRTATPEEHDRMNRTYYEKPNRPIFPPPVFEDPHLQNALDKKEHEFVLDWACWFYEPDDPAYIKLVLRVFDRIVEAGDFDVLHSTRHFGTLAFYLALNGNIPPLLNYFGARGRLQDCAKLVRLQKILHPDWRFAINSSDSDLKIVTDFVKENNRYREQLKDLNAFLKDGTILSSTSQNAEQSEKRHFTPRTTVNASNIRGSGGPLGELSQEYDVQLIKSEDKSSKPKEDQSEDRQERRGRFRRPQSKPRNPKPKDMKFPFTSLSDIYGKLFVSREELDVDWEPSGNAVLKLLFSLRLSAALWSNISDCDEVYNYWEPLHLLLFGEGLQTWEYSPVYAIRSYFYIYLHYIPANILYHLLPYSKIALFIMLRCCIGIFTLIAEFALYKAICKRLSISIGRLFVLFSMISTGMFISSTAFLPSSFSMTMNMYAMAAFLNEKWFYAIFCTAVSALVGWPFAAVLGLPVVVEMLVFRPNLKMFWYYAILSGVVVCGSLLSVDSYYYGKRVLAPLNIVLYNVFSDHGPDLYGVEPLSYYLKNLVLNWNVAALLTPLAIPLSALNFLYTWKPSEEHKKWGIPVHPSYWRNYSSLFLLFASLSVWCMIFFSQPHKEERFLFPIYPLIALFAAVSLDSAERLASRLSPLLSALSWLVVLCFVFVSMSRTYALHRNFSAHIEVYKSLNEHLMDHQQQLDFSKRGDPLRICVGKEWHRFPSSFFLPHMAVDARSRKRGVHLHFLKSEFAGLLPKYFPQGRLPSITRRIPTEMNDMNQEEMSRYVPLDTCDYVVDLETPNHTTANEPNYGAMFYASVPDSLYSLKFTGVMLVVFNMVPCSSSTETRLLFRKMSGDPEQSVAPNSSGDGDSLEDVCTEKTQELVKDVMQKAAFLVRAATDLPRRGDDFELCNSFSAFTAFMEQQETRIRLMLTSLMRNTGCPTRMPKMNCEVEEYLERIAMVDDHVVERAGIVMDELDRGGRDDVEVPKTIIGAESTKRRKAEAEARFQERIHASDPGSALAEQLRAAYEELKAAKAVNVKVKPQKEYGFESSIDNSTNPFIPKLKTKHNALPRKEAAGMIIIDEHSADNGAQGNSTSVYEADIAHPYQQEIQNFVVPNSQMESREPIHHDFRTYLGLTCLMQISTRTEDYIIDPFPLWDEMHILNEPFTNPAILKVFHGGEHDIEWLQRDFGIYVVNMFDTGRAMRRLEMQKFNLRYLVQHYCDITLNKKYQLADWRERPLDADMLNYARSDTHYLLYCYDRLREELLEKGDAMQNLLRVVYSESAFICSRVYHKPSFDRDGFRGLERRRLNNRQEAAMRVLWHWRDRVAREEDESVQYVLPNHMLLTIAENEEKPKDDKESEPPPPQQKMYTHHDPATERPVVSTNKGVTEDMIDLSDEVYEKAKSSFADSQILSKKELKRARKSARKDVDISTELPKEEGPSHAAKRVRKDDNVNDAPSYTVNRIKVDSDDDEAETFDYSKCDKDAFKQTDPVPTPKEELRYGQAVLDQVTSTLLVVKTNKCISM</sequence>
<feature type="transmembrane region" description="Helical" evidence="12">
    <location>
        <begin position="735"/>
        <end position="756"/>
    </location>
</feature>
<feature type="region of interest" description="Disordered" evidence="11">
    <location>
        <begin position="992"/>
        <end position="1011"/>
    </location>
</feature>
<dbReference type="PANTHER" id="PTHR13071:SF4">
    <property type="entry name" value="SMALL RIBOSOMAL SUBUNIT PROTEIN MS22"/>
    <property type="match status" value="1"/>
</dbReference>
<dbReference type="GO" id="GO:0005789">
    <property type="term" value="C:endoplasmic reticulum membrane"/>
    <property type="evidence" value="ECO:0007669"/>
    <property type="project" value="UniProtKB-SubCell"/>
</dbReference>
<feature type="compositionally biased region" description="Basic and acidic residues" evidence="11">
    <location>
        <begin position="1567"/>
        <end position="1582"/>
    </location>
</feature>
<keyword evidence="2" id="KW-0698">rRNA processing</keyword>
<dbReference type="InterPro" id="IPR012588">
    <property type="entry name" value="Exosome-assoc_fac_Rrp6_N"/>
</dbReference>
<dbReference type="Proteomes" id="UP001331761">
    <property type="component" value="Unassembled WGS sequence"/>
</dbReference>
<dbReference type="Pfam" id="PF00570">
    <property type="entry name" value="HRDC"/>
    <property type="match status" value="1"/>
</dbReference>
<reference evidence="14 15" key="1">
    <citation type="submission" date="2019-10" db="EMBL/GenBank/DDBJ databases">
        <title>Assembly and Annotation for the nematode Trichostrongylus colubriformis.</title>
        <authorList>
            <person name="Martin J."/>
        </authorList>
    </citation>
    <scope>NUCLEOTIDE SEQUENCE [LARGE SCALE GENOMIC DNA]</scope>
    <source>
        <strain evidence="14">G859</strain>
        <tissue evidence="14">Whole worm</tissue>
    </source>
</reference>
<feature type="transmembrane region" description="Helical" evidence="12">
    <location>
        <begin position="547"/>
        <end position="570"/>
    </location>
</feature>
<dbReference type="GO" id="GO:0005763">
    <property type="term" value="C:mitochondrial small ribosomal subunit"/>
    <property type="evidence" value="ECO:0007669"/>
    <property type="project" value="TreeGrafter"/>
</dbReference>
<dbReference type="GO" id="GO:0003735">
    <property type="term" value="F:structural constituent of ribosome"/>
    <property type="evidence" value="ECO:0007669"/>
    <property type="project" value="TreeGrafter"/>
</dbReference>
<comment type="similarity">
    <text evidence="10">Belongs to the exosome component 10/RRP6 family.</text>
</comment>
<feature type="compositionally biased region" description="Basic and acidic residues" evidence="11">
    <location>
        <begin position="1491"/>
        <end position="1502"/>
    </location>
</feature>
<evidence type="ECO:0000256" key="2">
    <source>
        <dbReference type="ARBA" id="ARBA00022552"/>
    </source>
</evidence>